<organism evidence="1 3">
    <name type="scientific">Frondihabitans sucicola</name>
    <dbReference type="NCBI Taxonomy" id="1268041"/>
    <lineage>
        <taxon>Bacteria</taxon>
        <taxon>Bacillati</taxon>
        <taxon>Actinomycetota</taxon>
        <taxon>Actinomycetes</taxon>
        <taxon>Micrococcales</taxon>
        <taxon>Microbacteriaceae</taxon>
        <taxon>Frondihabitans</taxon>
    </lineage>
</organism>
<evidence type="ECO:0000313" key="2">
    <source>
        <dbReference type="EMBL" id="BDZ52900.1"/>
    </source>
</evidence>
<keyword evidence="1" id="KW-0614">Plasmid</keyword>
<reference evidence="1" key="3">
    <citation type="submission" date="2023-02" db="EMBL/GenBank/DDBJ databases">
        <authorList>
            <person name="Sun Q."/>
            <person name="Mori K."/>
        </authorList>
    </citation>
    <scope>NUCLEOTIDE SEQUENCE</scope>
    <source>
        <strain evidence="1">NBRC 108728</strain>
        <plasmid evidence="1">pNBRC108728a</plasmid>
    </source>
</reference>
<dbReference type="EMBL" id="AP027733">
    <property type="protein sequence ID" value="BDZ52333.1"/>
    <property type="molecule type" value="Genomic_DNA"/>
</dbReference>
<dbReference type="EMBL" id="AP027733">
    <property type="protein sequence ID" value="BDZ52900.1"/>
    <property type="molecule type" value="Genomic_DNA"/>
</dbReference>
<sequence>MSNRLTQAQIGALRTAVDMYEIHLEVDEEDMATLAVLRRAWAKVLLWDRVPRVRARKRPAS</sequence>
<evidence type="ECO:0000313" key="3">
    <source>
        <dbReference type="Proteomes" id="UP001321486"/>
    </source>
</evidence>
<reference evidence="3" key="2">
    <citation type="journal article" date="2019" name="Int. J. Syst. Evol. Microbiol.">
        <title>The Global Catalogue of Microorganisms (GCM) 10K type strain sequencing project: providing services to taxonomists for standard genome sequencing and annotation.</title>
        <authorList>
            <consortium name="The Broad Institute Genomics Platform"/>
            <consortium name="The Broad Institute Genome Sequencing Center for Infectious Disease"/>
            <person name="Wu L."/>
            <person name="Ma J."/>
        </authorList>
    </citation>
    <scope>NUCLEOTIDE SEQUENCE [LARGE SCALE GENOMIC DNA]</scope>
    <source>
        <strain evidence="3">NBRC 108728</strain>
    </source>
</reference>
<reference evidence="1" key="1">
    <citation type="journal article" date="2014" name="Int. J. Syst. Evol. Microbiol.">
        <title>Complete genome of a new Firmicutes species belonging to the dominant human colonic microbiota ('Ruminococcus bicirculans') reveals two chromosomes and a selective capacity to utilize plant glucans.</title>
        <authorList>
            <consortium name="NISC Comparative Sequencing Program"/>
            <person name="Wegmann U."/>
            <person name="Louis P."/>
            <person name="Goesmann A."/>
            <person name="Henrissat B."/>
            <person name="Duncan S.H."/>
            <person name="Flint H.J."/>
        </authorList>
    </citation>
    <scope>NUCLEOTIDE SEQUENCE</scope>
    <source>
        <strain evidence="1">NBRC 108728</strain>
    </source>
</reference>
<gene>
    <name evidence="1" type="ORF">GCM10025867_45740</name>
    <name evidence="2" type="ORF">GCM10025867_51410</name>
</gene>
<geneLocation type="plasmid" evidence="1 3">
    <name>pNBRC108728a</name>
</geneLocation>
<name>A0ABM8GV46_9MICO</name>
<accession>A0ABM8GV46</accession>
<keyword evidence="3" id="KW-1185">Reference proteome</keyword>
<evidence type="ECO:0000313" key="1">
    <source>
        <dbReference type="EMBL" id="BDZ52333.1"/>
    </source>
</evidence>
<protein>
    <submittedName>
        <fullName evidence="1">Uncharacterized protein</fullName>
    </submittedName>
</protein>
<proteinExistence type="predicted"/>
<dbReference type="Proteomes" id="UP001321486">
    <property type="component" value="Plasmid pNBRC108728a"/>
</dbReference>